<dbReference type="Proteomes" id="UP000887023">
    <property type="component" value="Chromosome"/>
</dbReference>
<feature type="compositionally biased region" description="Basic and acidic residues" evidence="7">
    <location>
        <begin position="58"/>
        <end position="69"/>
    </location>
</feature>
<keyword evidence="5" id="KW-0408">Iron</keyword>
<sequence>MDAAGHSRLRHGHLGVVPLHRDQGAAPLVADRRRRLFGRVRRDDGGVRLRRRRPPTRLDRHCVEPDGRPARRHLGGRHRARGDGPSAVVALAGRSQPALVGNPHASRAGAGPPDAPARCIDPGTGRAAGRTEPVLGSAGTGRRPRPGDDRGRDPGRARGAGHRSGRGAAVARRPEPARRHHHGAGFRRPGRLAAASAGRRRAASRAERPAVARARPAHVSGAGTTAGPVTTPPPAVDADTLLVARVLTATDAEGPGTRTAIWVQGCRIRCPGCFNPHLWGAAGGRRVELSGWLPPVLDDAAAGGVEGITLLGGEPFEQAAPLARLATAARERGLSVMTFSGYTYAELRRWAADRTDIAALLSHTDLLADGPFRADLLDHTRPWVGSSNQGLRALTPRYAGIDVTRRPDRVEIRIDRSGTVAVNGWADTDRLDLLLDDLRGRGHRAGRKP</sequence>
<proteinExistence type="predicted"/>
<evidence type="ECO:0000256" key="6">
    <source>
        <dbReference type="ARBA" id="ARBA00023014"/>
    </source>
</evidence>
<evidence type="ECO:0000256" key="1">
    <source>
        <dbReference type="ARBA" id="ARBA00001966"/>
    </source>
</evidence>
<name>A0ABX8S656_9ACTN</name>
<evidence type="ECO:0000256" key="7">
    <source>
        <dbReference type="SAM" id="MobiDB-lite"/>
    </source>
</evidence>
<keyword evidence="2" id="KW-0004">4Fe-4S</keyword>
<evidence type="ECO:0000256" key="5">
    <source>
        <dbReference type="ARBA" id="ARBA00023004"/>
    </source>
</evidence>
<dbReference type="InterPro" id="IPR012837">
    <property type="entry name" value="NrdG"/>
</dbReference>
<organism evidence="8 9">
    <name type="scientific">Skermania pinensis</name>
    <dbReference type="NCBI Taxonomy" id="39122"/>
    <lineage>
        <taxon>Bacteria</taxon>
        <taxon>Bacillati</taxon>
        <taxon>Actinomycetota</taxon>
        <taxon>Actinomycetes</taxon>
        <taxon>Mycobacteriales</taxon>
        <taxon>Gordoniaceae</taxon>
        <taxon>Skermania</taxon>
    </lineage>
</organism>
<dbReference type="InterPro" id="IPR007197">
    <property type="entry name" value="rSAM"/>
</dbReference>
<dbReference type="EMBL" id="CP079105">
    <property type="protein sequence ID" value="QXQ13329.1"/>
    <property type="molecule type" value="Genomic_DNA"/>
</dbReference>
<comment type="cofactor">
    <cofactor evidence="1">
        <name>[4Fe-4S] cluster</name>
        <dbReference type="ChEBI" id="CHEBI:49883"/>
    </cofactor>
</comment>
<feature type="compositionally biased region" description="Basic residues" evidence="7">
    <location>
        <begin position="178"/>
        <end position="190"/>
    </location>
</feature>
<dbReference type="SFLD" id="SFLDF00299">
    <property type="entry name" value="anaerobic_ribonucleoside-triph"/>
    <property type="match status" value="1"/>
</dbReference>
<reference evidence="8" key="1">
    <citation type="submission" date="2021-07" db="EMBL/GenBank/DDBJ databases">
        <title>Candidatus Kaistella beijingensis sp. nov. isolated from a municipal wastewater treatment plant is involved in sludge foaming.</title>
        <authorList>
            <person name="Song Y."/>
            <person name="Liu S.-J."/>
        </authorList>
    </citation>
    <scope>NUCLEOTIDE SEQUENCE</scope>
    <source>
        <strain evidence="8">DSM 43998</strain>
    </source>
</reference>
<evidence type="ECO:0000256" key="2">
    <source>
        <dbReference type="ARBA" id="ARBA00022485"/>
    </source>
</evidence>
<dbReference type="PANTHER" id="PTHR30352:SF2">
    <property type="entry name" value="ANAEROBIC RIBONUCLEOSIDE-TRIPHOSPHATE REDUCTASE-ACTIVATING PROTEIN"/>
    <property type="match status" value="1"/>
</dbReference>
<keyword evidence="6" id="KW-0411">Iron-sulfur</keyword>
<accession>A0ABX8S656</accession>
<protein>
    <submittedName>
        <fullName evidence="8">Radical SAM protein</fullName>
    </submittedName>
</protein>
<evidence type="ECO:0000256" key="4">
    <source>
        <dbReference type="ARBA" id="ARBA00022723"/>
    </source>
</evidence>
<evidence type="ECO:0000313" key="8">
    <source>
        <dbReference type="EMBL" id="QXQ13329.1"/>
    </source>
</evidence>
<keyword evidence="4" id="KW-0479">Metal-binding</keyword>
<feature type="compositionally biased region" description="Low complexity" evidence="7">
    <location>
        <begin position="105"/>
        <end position="118"/>
    </location>
</feature>
<evidence type="ECO:0000313" key="9">
    <source>
        <dbReference type="Proteomes" id="UP000887023"/>
    </source>
</evidence>
<dbReference type="SFLD" id="SFLDG01063">
    <property type="entry name" value="activating_enzymes__group_1"/>
    <property type="match status" value="1"/>
</dbReference>
<feature type="compositionally biased region" description="Basic residues" evidence="7">
    <location>
        <begin position="70"/>
        <end position="80"/>
    </location>
</feature>
<dbReference type="SFLD" id="SFLDG01066">
    <property type="entry name" value="organic_radical-activating_enz"/>
    <property type="match status" value="1"/>
</dbReference>
<gene>
    <name evidence="8" type="ORF">KV203_15895</name>
</gene>
<evidence type="ECO:0000256" key="3">
    <source>
        <dbReference type="ARBA" id="ARBA00022691"/>
    </source>
</evidence>
<dbReference type="SFLD" id="SFLDS00029">
    <property type="entry name" value="Radical_SAM"/>
    <property type="match status" value="1"/>
</dbReference>
<keyword evidence="3" id="KW-0949">S-adenosyl-L-methionine</keyword>
<dbReference type="PANTHER" id="PTHR30352">
    <property type="entry name" value="PYRUVATE FORMATE-LYASE-ACTIVATING ENZYME"/>
    <property type="match status" value="1"/>
</dbReference>
<feature type="region of interest" description="Disordered" evidence="7">
    <location>
        <begin position="98"/>
        <end position="234"/>
    </location>
</feature>
<dbReference type="InterPro" id="IPR034457">
    <property type="entry name" value="Organic_radical-activating"/>
</dbReference>
<keyword evidence="9" id="KW-1185">Reference proteome</keyword>
<feature type="region of interest" description="Disordered" evidence="7">
    <location>
        <begin position="58"/>
        <end position="84"/>
    </location>
</feature>
<feature type="compositionally biased region" description="Basic and acidic residues" evidence="7">
    <location>
        <begin position="145"/>
        <end position="156"/>
    </location>
</feature>
<dbReference type="Pfam" id="PF13353">
    <property type="entry name" value="Fer4_12"/>
    <property type="match status" value="1"/>
</dbReference>